<feature type="region of interest" description="Disordered" evidence="1">
    <location>
        <begin position="1"/>
        <end position="36"/>
    </location>
</feature>
<keyword evidence="4" id="KW-1185">Reference proteome</keyword>
<evidence type="ECO:0000259" key="2">
    <source>
        <dbReference type="PROSITE" id="PS00028"/>
    </source>
</evidence>
<feature type="region of interest" description="Disordered" evidence="1">
    <location>
        <begin position="300"/>
        <end position="324"/>
    </location>
</feature>
<accession>A0A0H2SRR3</accession>
<dbReference type="InParanoid" id="A0A0H2SRR3"/>
<dbReference type="STRING" id="27342.A0A0H2SRR3"/>
<sequence length="363" mass="39610">MLTSNHINSHPSTLLSPLTSLRSTPSHSASTSSSTSRHNALDGAAIIARAKSTLTEIKCEWGSCRKILNCWDSFQKHLHLHINMTSAIECRWSNCFFQSNPEEMVRHVDSTHLSRIPIPCPSQECRESFTRDVLLPSHFSTTHGLLSGASQGNILMHPSAKLSRPPPTQPVQLNCKSLPFFCISAPPVSLPSLSHHPNALDFSQLSQVLPSQSRKRQKLDFKSTQETKIMIAPQTQTGEHQGSSEDEDDSDCPVEFGDLPANVQVESRSFAPDGSNIFGVSIPAAAQSLGRERGDLARPALRRGPTLGLEGEESRSGMQLGKEPKTSIGWEALLANPLYQDDDSVQQLEGNTPLAEPKPSSNP</sequence>
<feature type="domain" description="C2H2-type" evidence="2">
    <location>
        <begin position="120"/>
        <end position="143"/>
    </location>
</feature>
<feature type="region of interest" description="Disordered" evidence="1">
    <location>
        <begin position="339"/>
        <end position="363"/>
    </location>
</feature>
<feature type="domain" description="C2H2-type" evidence="2">
    <location>
        <begin position="59"/>
        <end position="81"/>
    </location>
</feature>
<reference evidence="3 4" key="1">
    <citation type="submission" date="2015-04" db="EMBL/GenBank/DDBJ databases">
        <title>Complete genome sequence of Schizopora paradoxa KUC8140, a cosmopolitan wood degrader in East Asia.</title>
        <authorList>
            <consortium name="DOE Joint Genome Institute"/>
            <person name="Min B."/>
            <person name="Park H."/>
            <person name="Jang Y."/>
            <person name="Kim J.-J."/>
            <person name="Kim K.H."/>
            <person name="Pangilinan J."/>
            <person name="Lipzen A."/>
            <person name="Riley R."/>
            <person name="Grigoriev I.V."/>
            <person name="Spatafora J.W."/>
            <person name="Choi I.-G."/>
        </authorList>
    </citation>
    <scope>NUCLEOTIDE SEQUENCE [LARGE SCALE GENOMIC DNA]</scope>
    <source>
        <strain evidence="3 4">KUC8140</strain>
    </source>
</reference>
<dbReference type="PROSITE" id="PS00028">
    <property type="entry name" value="ZINC_FINGER_C2H2_1"/>
    <property type="match status" value="2"/>
</dbReference>
<evidence type="ECO:0000313" key="3">
    <source>
        <dbReference type="EMBL" id="KLO19791.1"/>
    </source>
</evidence>
<proteinExistence type="predicted"/>
<protein>
    <recommendedName>
        <fullName evidence="2">C2H2-type domain-containing protein</fullName>
    </recommendedName>
</protein>
<name>A0A0H2SRR3_9AGAM</name>
<evidence type="ECO:0000313" key="4">
    <source>
        <dbReference type="Proteomes" id="UP000053477"/>
    </source>
</evidence>
<feature type="compositionally biased region" description="Polar residues" evidence="1">
    <location>
        <begin position="226"/>
        <end position="241"/>
    </location>
</feature>
<organism evidence="3 4">
    <name type="scientific">Schizopora paradoxa</name>
    <dbReference type="NCBI Taxonomy" id="27342"/>
    <lineage>
        <taxon>Eukaryota</taxon>
        <taxon>Fungi</taxon>
        <taxon>Dikarya</taxon>
        <taxon>Basidiomycota</taxon>
        <taxon>Agaricomycotina</taxon>
        <taxon>Agaricomycetes</taxon>
        <taxon>Hymenochaetales</taxon>
        <taxon>Schizoporaceae</taxon>
        <taxon>Schizopora</taxon>
    </lineage>
</organism>
<feature type="compositionally biased region" description="Low complexity" evidence="1">
    <location>
        <begin position="9"/>
        <end position="36"/>
    </location>
</feature>
<dbReference type="InterPro" id="IPR013087">
    <property type="entry name" value="Znf_C2H2_type"/>
</dbReference>
<dbReference type="EMBL" id="KQ085884">
    <property type="protein sequence ID" value="KLO19791.1"/>
    <property type="molecule type" value="Genomic_DNA"/>
</dbReference>
<dbReference type="AlphaFoldDB" id="A0A0H2SRR3"/>
<gene>
    <name evidence="3" type="ORF">SCHPADRAFT_898365</name>
</gene>
<feature type="region of interest" description="Disordered" evidence="1">
    <location>
        <begin position="211"/>
        <end position="257"/>
    </location>
</feature>
<dbReference type="OrthoDB" id="2576496at2759"/>
<dbReference type="Proteomes" id="UP000053477">
    <property type="component" value="Unassembled WGS sequence"/>
</dbReference>
<dbReference type="SMART" id="SM00355">
    <property type="entry name" value="ZnF_C2H2"/>
    <property type="match status" value="3"/>
</dbReference>
<evidence type="ECO:0000256" key="1">
    <source>
        <dbReference type="SAM" id="MobiDB-lite"/>
    </source>
</evidence>